<dbReference type="EMBL" id="CM042885">
    <property type="protein sequence ID" value="KAI4365128.1"/>
    <property type="molecule type" value="Genomic_DNA"/>
</dbReference>
<keyword evidence="2" id="KW-1185">Reference proteome</keyword>
<gene>
    <name evidence="1" type="ORF">MLD38_021145</name>
</gene>
<reference evidence="2" key="1">
    <citation type="journal article" date="2023" name="Front. Plant Sci.">
        <title>Chromosomal-level genome assembly of Melastoma candidum provides insights into trichome evolution.</title>
        <authorList>
            <person name="Zhong Y."/>
            <person name="Wu W."/>
            <person name="Sun C."/>
            <person name="Zou P."/>
            <person name="Liu Y."/>
            <person name="Dai S."/>
            <person name="Zhou R."/>
        </authorList>
    </citation>
    <scope>NUCLEOTIDE SEQUENCE [LARGE SCALE GENOMIC DNA]</scope>
</reference>
<evidence type="ECO:0000313" key="2">
    <source>
        <dbReference type="Proteomes" id="UP001057402"/>
    </source>
</evidence>
<evidence type="ECO:0000313" key="1">
    <source>
        <dbReference type="EMBL" id="KAI4365128.1"/>
    </source>
</evidence>
<protein>
    <submittedName>
        <fullName evidence="1">Uncharacterized protein</fullName>
    </submittedName>
</protein>
<organism evidence="1 2">
    <name type="scientific">Melastoma candidum</name>
    <dbReference type="NCBI Taxonomy" id="119954"/>
    <lineage>
        <taxon>Eukaryota</taxon>
        <taxon>Viridiplantae</taxon>
        <taxon>Streptophyta</taxon>
        <taxon>Embryophyta</taxon>
        <taxon>Tracheophyta</taxon>
        <taxon>Spermatophyta</taxon>
        <taxon>Magnoliopsida</taxon>
        <taxon>eudicotyledons</taxon>
        <taxon>Gunneridae</taxon>
        <taxon>Pentapetalae</taxon>
        <taxon>rosids</taxon>
        <taxon>malvids</taxon>
        <taxon>Myrtales</taxon>
        <taxon>Melastomataceae</taxon>
        <taxon>Melastomatoideae</taxon>
        <taxon>Melastomateae</taxon>
        <taxon>Melastoma</taxon>
    </lineage>
</organism>
<sequence>MLCGCVIWLGWLHSCPPFLYIFIKTLLDNSLAVPTILIAVAGTFKYGERTRAALYLASQENLKKSMAKRPATSHNGGFFNKEAAASHFFHIFIGLVFNIVPSRVDQQQSRHYIKQCLPEAAFDMMMKELDLLYNLFYTKILALKSWWGILPHTVVFYNVVAAVILYSRVKKEGTHEVNIWITFFLLGGILALETFSGTLLLPSDGNNKERFTRGMYYAARGVGFVIPSMVVIGALILIEFISGLRRIVDRNRSERMKLGAFSLISHCVEQCQKPDNKLMDYIRTISCKPHPGFLMPSSVLPVFHPTM</sequence>
<dbReference type="Proteomes" id="UP001057402">
    <property type="component" value="Chromosome 6"/>
</dbReference>
<comment type="caution">
    <text evidence="1">The sequence shown here is derived from an EMBL/GenBank/DDBJ whole genome shotgun (WGS) entry which is preliminary data.</text>
</comment>
<accession>A0ACB9QEK9</accession>
<proteinExistence type="predicted"/>
<name>A0ACB9QEK9_9MYRT</name>